<dbReference type="InterPro" id="IPR007229">
    <property type="entry name" value="Nic_PRibTrfase-Fam"/>
</dbReference>
<dbReference type="PIRSF" id="PIRSF000484">
    <property type="entry name" value="NAPRT"/>
    <property type="match status" value="1"/>
</dbReference>
<dbReference type="SUPFAM" id="SSF54675">
    <property type="entry name" value="Nicotinate/Quinolinate PRTase N-terminal domain-like"/>
    <property type="match status" value="1"/>
</dbReference>
<dbReference type="UniPathway" id="UPA00253">
    <property type="reaction ID" value="UER00457"/>
</dbReference>
<dbReference type="InterPro" id="IPR041525">
    <property type="entry name" value="N/Namide_PRibTrfase"/>
</dbReference>
<dbReference type="Pfam" id="PF04095">
    <property type="entry name" value="NAPRTase"/>
    <property type="match status" value="1"/>
</dbReference>
<feature type="modified residue" description="Phosphohistidine; by autocatalysis" evidence="7">
    <location>
        <position position="211"/>
    </location>
</feature>
<keyword evidence="5 7" id="KW-0436">Ligase</keyword>
<accession>A0A3E4Z3N8</accession>
<sequence>MVIKTILDTDLYKFTTSYAYIKLFPYAIGTFTFKDRDETEYTEGFLEALKNEIHNLEMVKLTSEEQEYMTTHCRFLPSVYWEWLSSFRFDPNKIEVWLDERHHLQMTVTDYLYKVTLYEVPLLAIVSEIKNQFLNRIPDKQAILAKLADKVNLSNTHQMPFSEFGTRRRFSFDVQKLVVEYLKGHAQYCTGTSNCHLAMKYDMRPMGTHPHEWFMFHGAQFGYKHANYMALENWVNVYDGDLGTALSDTYTSDSFLSNFSRKQAKLFDGVRCDSGDEYEFIERLIARYKELGIDPTTKTIIFSNALDFEKALKIYQYCQGKIRCSFGIGTNLTNDTGYQPSNIVMKLSRCKMSQSQEWRECVKLSDDMGKHMGSMTEVEACLHELRLLTE</sequence>
<comment type="catalytic activity">
    <reaction evidence="7 8">
        <text>5-phospho-alpha-D-ribose 1-diphosphate + nicotinate + ATP + H2O = nicotinate beta-D-ribonucleotide + ADP + phosphate + diphosphate</text>
        <dbReference type="Rhea" id="RHEA:36163"/>
        <dbReference type="ChEBI" id="CHEBI:15377"/>
        <dbReference type="ChEBI" id="CHEBI:30616"/>
        <dbReference type="ChEBI" id="CHEBI:32544"/>
        <dbReference type="ChEBI" id="CHEBI:33019"/>
        <dbReference type="ChEBI" id="CHEBI:43474"/>
        <dbReference type="ChEBI" id="CHEBI:57502"/>
        <dbReference type="ChEBI" id="CHEBI:58017"/>
        <dbReference type="ChEBI" id="CHEBI:456216"/>
        <dbReference type="EC" id="6.3.4.21"/>
    </reaction>
</comment>
<dbReference type="InterPro" id="IPR006406">
    <property type="entry name" value="Nic_PRibTrfase"/>
</dbReference>
<keyword evidence="6 7" id="KW-0662">Pyridine nucleotide biosynthesis</keyword>
<dbReference type="InterPro" id="IPR040727">
    <property type="entry name" value="NAPRTase_N"/>
</dbReference>
<evidence type="ECO:0000313" key="12">
    <source>
        <dbReference type="Proteomes" id="UP000260814"/>
    </source>
</evidence>
<keyword evidence="11" id="KW-0808">Transferase</keyword>
<evidence type="ECO:0000256" key="7">
    <source>
        <dbReference type="HAMAP-Rule" id="MF_00570"/>
    </source>
</evidence>
<dbReference type="PANTHER" id="PTHR11098:SF1">
    <property type="entry name" value="NICOTINATE PHOSPHORIBOSYLTRANSFERASE"/>
    <property type="match status" value="1"/>
</dbReference>
<evidence type="ECO:0000256" key="8">
    <source>
        <dbReference type="RuleBase" id="RU003838"/>
    </source>
</evidence>
<feature type="domain" description="Nicotinate/nicotinamide phosphoribosyltransferase" evidence="9">
    <location>
        <begin position="161"/>
        <end position="372"/>
    </location>
</feature>
<evidence type="ECO:0000256" key="4">
    <source>
        <dbReference type="ARBA" id="ARBA00022553"/>
    </source>
</evidence>
<dbReference type="Gene3D" id="3.20.140.10">
    <property type="entry name" value="nicotinate phosphoribosyltransferase"/>
    <property type="match status" value="1"/>
</dbReference>
<dbReference type="NCBIfam" id="NF003704">
    <property type="entry name" value="PRK05321.1"/>
    <property type="match status" value="1"/>
</dbReference>
<organism evidence="11 12">
    <name type="scientific">Phocaeicola plebeius</name>
    <dbReference type="NCBI Taxonomy" id="310297"/>
    <lineage>
        <taxon>Bacteria</taxon>
        <taxon>Pseudomonadati</taxon>
        <taxon>Bacteroidota</taxon>
        <taxon>Bacteroidia</taxon>
        <taxon>Bacteroidales</taxon>
        <taxon>Bacteroidaceae</taxon>
        <taxon>Phocaeicola</taxon>
    </lineage>
</organism>
<comment type="function">
    <text evidence="7 8">Catalyzes the synthesis of beta-nicotinate D-ribonucleotide from nicotinate and 5-phospho-D-ribose 1-phosphate at the expense of ATP.</text>
</comment>
<dbReference type="GO" id="GO:0004516">
    <property type="term" value="F:nicotinate phosphoribosyltransferase activity"/>
    <property type="evidence" value="ECO:0007669"/>
    <property type="project" value="UniProtKB-UniRule"/>
</dbReference>
<evidence type="ECO:0000256" key="3">
    <source>
        <dbReference type="ARBA" id="ARBA00013236"/>
    </source>
</evidence>
<comment type="caution">
    <text evidence="11">The sequence shown here is derived from an EMBL/GenBank/DDBJ whole genome shotgun (WGS) entry which is preliminary data.</text>
</comment>
<comment type="similarity">
    <text evidence="2 7 8">Belongs to the NAPRTase family.</text>
</comment>
<evidence type="ECO:0000256" key="5">
    <source>
        <dbReference type="ARBA" id="ARBA00022598"/>
    </source>
</evidence>
<dbReference type="HAMAP" id="MF_00570">
    <property type="entry name" value="NAPRTase"/>
    <property type="match status" value="1"/>
</dbReference>
<dbReference type="GO" id="GO:0034355">
    <property type="term" value="P:NAD+ biosynthetic process via the salvage pathway"/>
    <property type="evidence" value="ECO:0007669"/>
    <property type="project" value="TreeGrafter"/>
</dbReference>
<proteinExistence type="inferred from homology"/>
<evidence type="ECO:0000256" key="2">
    <source>
        <dbReference type="ARBA" id="ARBA00010897"/>
    </source>
</evidence>
<evidence type="ECO:0000259" key="9">
    <source>
        <dbReference type="Pfam" id="PF04095"/>
    </source>
</evidence>
<dbReference type="NCBIfam" id="TIGR01514">
    <property type="entry name" value="NAPRTase"/>
    <property type="match status" value="1"/>
</dbReference>
<dbReference type="EC" id="6.3.4.21" evidence="3 7"/>
<dbReference type="InterPro" id="IPR036068">
    <property type="entry name" value="Nicotinate_pribotase-like_C"/>
</dbReference>
<dbReference type="PANTHER" id="PTHR11098">
    <property type="entry name" value="NICOTINATE PHOSPHORIBOSYLTRANSFERASE"/>
    <property type="match status" value="1"/>
</dbReference>
<comment type="pathway">
    <text evidence="1 7 8">Cofactor biosynthesis; NAD(+) biosynthesis; nicotinate D-ribonucleotide from nicotinate: step 1/1.</text>
</comment>
<feature type="domain" description="Nicotinate phosphoribosyltransferase N-terminal" evidence="10">
    <location>
        <begin position="7"/>
        <end position="127"/>
    </location>
</feature>
<evidence type="ECO:0000313" key="11">
    <source>
        <dbReference type="EMBL" id="RGM84143.1"/>
    </source>
</evidence>
<keyword evidence="11" id="KW-0328">Glycosyltransferase</keyword>
<dbReference type="SUPFAM" id="SSF51690">
    <property type="entry name" value="Nicotinate/Quinolinate PRTase C-terminal domain-like"/>
    <property type="match status" value="1"/>
</dbReference>
<protein>
    <recommendedName>
        <fullName evidence="3 7">Nicotinate phosphoribosyltransferase</fullName>
        <shortName evidence="7">NAPRTase</shortName>
        <ecNumber evidence="3 7">6.3.4.21</ecNumber>
    </recommendedName>
</protein>
<evidence type="ECO:0000256" key="1">
    <source>
        <dbReference type="ARBA" id="ARBA00004952"/>
    </source>
</evidence>
<keyword evidence="4 7" id="KW-0597">Phosphoprotein</keyword>
<dbReference type="EMBL" id="QSTW01000047">
    <property type="protein sequence ID" value="RGM84143.1"/>
    <property type="molecule type" value="Genomic_DNA"/>
</dbReference>
<name>A0A3E4Z3N8_9BACT</name>
<reference evidence="11 12" key="1">
    <citation type="submission" date="2018-08" db="EMBL/GenBank/DDBJ databases">
        <title>A genome reference for cultivated species of the human gut microbiota.</title>
        <authorList>
            <person name="Zou Y."/>
            <person name="Xue W."/>
            <person name="Luo G."/>
        </authorList>
    </citation>
    <scope>NUCLEOTIDE SEQUENCE [LARGE SCALE GENOMIC DNA]</scope>
    <source>
        <strain evidence="11 12">OM06-2</strain>
    </source>
</reference>
<evidence type="ECO:0000259" key="10">
    <source>
        <dbReference type="Pfam" id="PF17767"/>
    </source>
</evidence>
<dbReference type="RefSeq" id="WP_117703082.1">
    <property type="nucleotide sequence ID" value="NZ_JBGKGL010000001.1"/>
</dbReference>
<evidence type="ECO:0000256" key="6">
    <source>
        <dbReference type="ARBA" id="ARBA00022642"/>
    </source>
</evidence>
<dbReference type="Pfam" id="PF17767">
    <property type="entry name" value="NAPRTase_N"/>
    <property type="match status" value="1"/>
</dbReference>
<gene>
    <name evidence="7 11" type="primary">pncB</name>
    <name evidence="11" type="ORF">DXB87_17260</name>
</gene>
<dbReference type="AlphaFoldDB" id="A0A3E4Z3N8"/>
<dbReference type="GO" id="GO:0005829">
    <property type="term" value="C:cytosol"/>
    <property type="evidence" value="ECO:0007669"/>
    <property type="project" value="TreeGrafter"/>
</dbReference>
<dbReference type="GO" id="GO:0016757">
    <property type="term" value="F:glycosyltransferase activity"/>
    <property type="evidence" value="ECO:0007669"/>
    <property type="project" value="UniProtKB-KW"/>
</dbReference>
<comment type="PTM">
    <text evidence="7 8">Transiently phosphorylated on a His residue during the reaction cycle. Phosphorylation strongly increases the affinity for substrates and increases the rate of nicotinate D-ribonucleotide production. Dephosphorylation regenerates the low-affinity form of the enzyme, leading to product release.</text>
</comment>
<dbReference type="Proteomes" id="UP000260814">
    <property type="component" value="Unassembled WGS sequence"/>
</dbReference>